<evidence type="ECO:0000313" key="1">
    <source>
        <dbReference type="EMBL" id="VDO20691.1"/>
    </source>
</evidence>
<sequence>MSAEVNEAKLFLRAFWKLSGIGISNSGRPFFSRRSANAVRLLLRAKIEFSFLKMLVQTNMLHDNVSYLIRDGTLSIIIISRANHTAILTIWLSSVRMV</sequence>
<proteinExistence type="predicted"/>
<evidence type="ECO:0000313" key="2">
    <source>
        <dbReference type="Proteomes" id="UP000268014"/>
    </source>
</evidence>
<accession>A0A3P7THS3</accession>
<organism evidence="1 2">
    <name type="scientific">Haemonchus placei</name>
    <name type="common">Barber's pole worm</name>
    <dbReference type="NCBI Taxonomy" id="6290"/>
    <lineage>
        <taxon>Eukaryota</taxon>
        <taxon>Metazoa</taxon>
        <taxon>Ecdysozoa</taxon>
        <taxon>Nematoda</taxon>
        <taxon>Chromadorea</taxon>
        <taxon>Rhabditida</taxon>
        <taxon>Rhabditina</taxon>
        <taxon>Rhabditomorpha</taxon>
        <taxon>Strongyloidea</taxon>
        <taxon>Trichostrongylidae</taxon>
        <taxon>Haemonchus</taxon>
    </lineage>
</organism>
<dbReference type="EMBL" id="UZAF01016112">
    <property type="protein sequence ID" value="VDO20691.1"/>
    <property type="molecule type" value="Genomic_DNA"/>
</dbReference>
<reference evidence="1 2" key="1">
    <citation type="submission" date="2018-11" db="EMBL/GenBank/DDBJ databases">
        <authorList>
            <consortium name="Pathogen Informatics"/>
        </authorList>
    </citation>
    <scope>NUCLEOTIDE SEQUENCE [LARGE SCALE GENOMIC DNA]</scope>
    <source>
        <strain evidence="1 2">MHpl1</strain>
    </source>
</reference>
<dbReference type="AlphaFoldDB" id="A0A3P7THS3"/>
<protein>
    <submittedName>
        <fullName evidence="1">Uncharacterized protein</fullName>
    </submittedName>
</protein>
<dbReference type="Proteomes" id="UP000268014">
    <property type="component" value="Unassembled WGS sequence"/>
</dbReference>
<name>A0A3P7THS3_HAEPC</name>
<gene>
    <name evidence="1" type="ORF">HPLM_LOCUS3337</name>
</gene>
<keyword evidence="2" id="KW-1185">Reference proteome</keyword>